<keyword evidence="3 9" id="KW-0349">Heme</keyword>
<evidence type="ECO:0000313" key="11">
    <source>
        <dbReference type="EMBL" id="NYS46794.1"/>
    </source>
</evidence>
<gene>
    <name evidence="11" type="ORF">HZY85_01110</name>
</gene>
<dbReference type="PROSITE" id="PS51918">
    <property type="entry name" value="RADICAL_SAM"/>
    <property type="match status" value="1"/>
</dbReference>
<evidence type="ECO:0000256" key="3">
    <source>
        <dbReference type="ARBA" id="ARBA00022617"/>
    </source>
</evidence>
<evidence type="ECO:0000256" key="7">
    <source>
        <dbReference type="ARBA" id="ARBA00023014"/>
    </source>
</evidence>
<dbReference type="SFLD" id="SFLDS00029">
    <property type="entry name" value="Radical_SAM"/>
    <property type="match status" value="1"/>
</dbReference>
<dbReference type="InterPro" id="IPR013785">
    <property type="entry name" value="Aldolase_TIM"/>
</dbReference>
<keyword evidence="9" id="KW-0004">4Fe-4S</keyword>
<dbReference type="InterPro" id="IPR010723">
    <property type="entry name" value="HemN_C"/>
</dbReference>
<sequence length="381" mass="43936">MNKNIDKKRGIYVHIPFCKYICTYCDFNKFYIQNQPVDDYIESLIKEISFVDSKDIITVYIGGGTPSALNDSQLRNLLDTIADKVDTKKLLEYSFEANPEDLTKERAAILKEYGITRVSMGVQTFNNDLLKIIGRGHQANDVDNAIKNLQSVGINNINVDLMFALPNQSMDDLFDSMKRIISYNIPHVSCYSLILEQRTKLYNQVTSKQVILPTNEVEEKMYAAVIDYLTENGFKQYEISNFAKEGYESIHNSNYWHNLEYYGLGAGAHGYIDGERYSNIRPVKFYIESMKNKDSAKREGNIVTEKEKIEEEFFLGLRLLKGVDLSYIDKKYNINTRELYKKSIETNLSLGYLSLENNILKLTKKGLFYGNDVFSDFLIED</sequence>
<dbReference type="SFLD" id="SFLDF00288">
    <property type="entry name" value="HemN-like__clustered_with_nucl"/>
    <property type="match status" value="1"/>
</dbReference>
<feature type="domain" description="Radical SAM core" evidence="10">
    <location>
        <begin position="3"/>
        <end position="232"/>
    </location>
</feature>
<organism evidence="11 12">
    <name type="scientific">Gemelliphila palaticanis</name>
    <dbReference type="NCBI Taxonomy" id="81950"/>
    <lineage>
        <taxon>Bacteria</taxon>
        <taxon>Bacillati</taxon>
        <taxon>Bacillota</taxon>
        <taxon>Bacilli</taxon>
        <taxon>Bacillales</taxon>
        <taxon>Gemellaceae</taxon>
        <taxon>Gemelliphila</taxon>
    </lineage>
</organism>
<keyword evidence="12" id="KW-1185">Reference proteome</keyword>
<dbReference type="CDD" id="cd01335">
    <property type="entry name" value="Radical_SAM"/>
    <property type="match status" value="1"/>
</dbReference>
<keyword evidence="5 9" id="KW-0479">Metal-binding</keyword>
<evidence type="ECO:0000259" key="10">
    <source>
        <dbReference type="PROSITE" id="PS51918"/>
    </source>
</evidence>
<comment type="similarity">
    <text evidence="1">Belongs to the anaerobic coproporphyrinogen-III oxidase family. HemW subfamily.</text>
</comment>
<keyword evidence="8 9" id="KW-0143">Chaperone</keyword>
<dbReference type="Pfam" id="PF04055">
    <property type="entry name" value="Radical_SAM"/>
    <property type="match status" value="1"/>
</dbReference>
<keyword evidence="4 9" id="KW-0949">S-adenosyl-L-methionine</keyword>
<evidence type="ECO:0000313" key="12">
    <source>
        <dbReference type="Proteomes" id="UP000531840"/>
    </source>
</evidence>
<accession>A0ABX2T054</accession>
<dbReference type="SUPFAM" id="SSF102114">
    <property type="entry name" value="Radical SAM enzymes"/>
    <property type="match status" value="1"/>
</dbReference>
<dbReference type="SFLD" id="SFLDG01065">
    <property type="entry name" value="anaerobic_coproporphyrinogen-I"/>
    <property type="match status" value="1"/>
</dbReference>
<evidence type="ECO:0000256" key="9">
    <source>
        <dbReference type="RuleBase" id="RU364116"/>
    </source>
</evidence>
<dbReference type="RefSeq" id="WP_179940004.1">
    <property type="nucleotide sequence ID" value="NZ_JACBYF010000002.1"/>
</dbReference>
<name>A0ABX2T054_9BACL</name>
<dbReference type="InterPro" id="IPR058240">
    <property type="entry name" value="rSAM_sf"/>
</dbReference>
<evidence type="ECO:0000256" key="8">
    <source>
        <dbReference type="ARBA" id="ARBA00023186"/>
    </source>
</evidence>
<evidence type="ECO:0000256" key="6">
    <source>
        <dbReference type="ARBA" id="ARBA00023004"/>
    </source>
</evidence>
<dbReference type="PANTHER" id="PTHR13932:SF5">
    <property type="entry name" value="RADICAL S-ADENOSYL METHIONINE DOMAIN-CONTAINING PROTEIN 1, MITOCHONDRIAL"/>
    <property type="match status" value="1"/>
</dbReference>
<dbReference type="Pfam" id="PF06969">
    <property type="entry name" value="HemN_C"/>
    <property type="match status" value="1"/>
</dbReference>
<keyword evidence="9" id="KW-0963">Cytoplasm</keyword>
<protein>
    <recommendedName>
        <fullName evidence="2 9">Heme chaperone HemW</fullName>
    </recommendedName>
</protein>
<comment type="function">
    <text evidence="9">Probably acts as a heme chaperone, transferring heme to an unknown acceptor. Binds one molecule of heme per monomer, possibly covalently. Binds 1 [4Fe-4S] cluster. The cluster is coordinated with 3 cysteines and an exchangeable S-adenosyl-L-methionine.</text>
</comment>
<dbReference type="InterPro" id="IPR004559">
    <property type="entry name" value="HemW-like"/>
</dbReference>
<dbReference type="Proteomes" id="UP000531840">
    <property type="component" value="Unassembled WGS sequence"/>
</dbReference>
<dbReference type="SFLD" id="SFLDG01082">
    <property type="entry name" value="B12-binding_domain_containing"/>
    <property type="match status" value="1"/>
</dbReference>
<dbReference type="InterPro" id="IPR034505">
    <property type="entry name" value="Coproporphyrinogen-III_oxidase"/>
</dbReference>
<dbReference type="EMBL" id="JACBYF010000002">
    <property type="protein sequence ID" value="NYS46794.1"/>
    <property type="molecule type" value="Genomic_DNA"/>
</dbReference>
<dbReference type="PANTHER" id="PTHR13932">
    <property type="entry name" value="COPROPORPHYRINIGEN III OXIDASE"/>
    <property type="match status" value="1"/>
</dbReference>
<keyword evidence="6 9" id="KW-0408">Iron</keyword>
<proteinExistence type="inferred from homology"/>
<dbReference type="Gene3D" id="3.20.20.70">
    <property type="entry name" value="Aldolase class I"/>
    <property type="match status" value="1"/>
</dbReference>
<dbReference type="NCBIfam" id="TIGR00539">
    <property type="entry name" value="hemN_rel"/>
    <property type="match status" value="1"/>
</dbReference>
<evidence type="ECO:0000256" key="4">
    <source>
        <dbReference type="ARBA" id="ARBA00022691"/>
    </source>
</evidence>
<dbReference type="SMART" id="SM00729">
    <property type="entry name" value="Elp3"/>
    <property type="match status" value="1"/>
</dbReference>
<evidence type="ECO:0000256" key="5">
    <source>
        <dbReference type="ARBA" id="ARBA00022723"/>
    </source>
</evidence>
<dbReference type="InterPro" id="IPR007197">
    <property type="entry name" value="rSAM"/>
</dbReference>
<comment type="caution">
    <text evidence="11">The sequence shown here is derived from an EMBL/GenBank/DDBJ whole genome shotgun (WGS) entry which is preliminary data.</text>
</comment>
<dbReference type="InterPro" id="IPR006638">
    <property type="entry name" value="Elp3/MiaA/NifB-like_rSAM"/>
</dbReference>
<keyword evidence="7 9" id="KW-0411">Iron-sulfur</keyword>
<evidence type="ECO:0000256" key="1">
    <source>
        <dbReference type="ARBA" id="ARBA00006100"/>
    </source>
</evidence>
<comment type="subcellular location">
    <subcellularLocation>
        <location evidence="9">Cytoplasm</location>
    </subcellularLocation>
</comment>
<reference evidence="11 12" key="1">
    <citation type="submission" date="2020-07" db="EMBL/GenBank/DDBJ databases">
        <title>MOT database genomes.</title>
        <authorList>
            <person name="Joseph S."/>
            <person name="Aduse-Opoku J."/>
            <person name="Hashim A."/>
            <person name="Wade W."/>
            <person name="Curtis M."/>
        </authorList>
    </citation>
    <scope>NUCLEOTIDE SEQUENCE [LARGE SCALE GENOMIC DNA]</scope>
    <source>
        <strain evidence="11 12">CIP 106318</strain>
    </source>
</reference>
<evidence type="ECO:0000256" key="2">
    <source>
        <dbReference type="ARBA" id="ARBA00017228"/>
    </source>
</evidence>
<dbReference type="SFLD" id="SFLDF00562">
    <property type="entry name" value="HemN-like__clustered_with_heat"/>
    <property type="match status" value="1"/>
</dbReference>